<sequence>MTDLYFDFLCPYAWRGVEMAALLRGEGESFRLRHFSLVEQNHPDNAEKLTWHLSEQPLDAEGEGKLRGQRGSLNAFLSALAAAQQGEEAAWGYTLALFRAHHGNKEPLDEPAFEKAAQAAGLDLAAWQAARMDEETLRLALRRELDEARALGVFGTPTFRLPSGDTAYFRFEGQVRDASEARALWQLYTQVLASPVGVATIRRPTQPHQH</sequence>
<dbReference type="PANTHER" id="PTHR13887:SF41">
    <property type="entry name" value="THIOREDOXIN SUPERFAMILY PROTEIN"/>
    <property type="match status" value="1"/>
</dbReference>
<dbReference type="InterPro" id="IPR001853">
    <property type="entry name" value="DSBA-like_thioredoxin_dom"/>
</dbReference>
<name>A0ABW1YFH1_9DEIO</name>
<evidence type="ECO:0000259" key="1">
    <source>
        <dbReference type="Pfam" id="PF01323"/>
    </source>
</evidence>
<evidence type="ECO:0000313" key="3">
    <source>
        <dbReference type="Proteomes" id="UP001596297"/>
    </source>
</evidence>
<accession>A0ABW1YFH1</accession>
<dbReference type="InterPro" id="IPR036249">
    <property type="entry name" value="Thioredoxin-like_sf"/>
</dbReference>
<gene>
    <name evidence="2" type="ORF">ACFP81_14095</name>
</gene>
<dbReference type="Gene3D" id="3.40.30.10">
    <property type="entry name" value="Glutaredoxin"/>
    <property type="match status" value="1"/>
</dbReference>
<dbReference type="SUPFAM" id="SSF52833">
    <property type="entry name" value="Thioredoxin-like"/>
    <property type="match status" value="1"/>
</dbReference>
<organism evidence="2 3">
    <name type="scientific">Deinococcus lacus</name>
    <dbReference type="NCBI Taxonomy" id="392561"/>
    <lineage>
        <taxon>Bacteria</taxon>
        <taxon>Thermotogati</taxon>
        <taxon>Deinococcota</taxon>
        <taxon>Deinococci</taxon>
        <taxon>Deinococcales</taxon>
        <taxon>Deinococcaceae</taxon>
        <taxon>Deinococcus</taxon>
    </lineage>
</organism>
<keyword evidence="3" id="KW-1185">Reference proteome</keyword>
<evidence type="ECO:0000313" key="2">
    <source>
        <dbReference type="EMBL" id="MFC6593024.1"/>
    </source>
</evidence>
<dbReference type="RefSeq" id="WP_380084144.1">
    <property type="nucleotide sequence ID" value="NZ_JBHSWD010000003.1"/>
</dbReference>
<dbReference type="Proteomes" id="UP001596297">
    <property type="component" value="Unassembled WGS sequence"/>
</dbReference>
<dbReference type="PANTHER" id="PTHR13887">
    <property type="entry name" value="GLUTATHIONE S-TRANSFERASE KAPPA"/>
    <property type="match status" value="1"/>
</dbReference>
<dbReference type="Pfam" id="PF01323">
    <property type="entry name" value="DSBA"/>
    <property type="match status" value="1"/>
</dbReference>
<comment type="caution">
    <text evidence="2">The sequence shown here is derived from an EMBL/GenBank/DDBJ whole genome shotgun (WGS) entry which is preliminary data.</text>
</comment>
<proteinExistence type="predicted"/>
<protein>
    <submittedName>
        <fullName evidence="2">DsbA family protein</fullName>
    </submittedName>
</protein>
<dbReference type="EMBL" id="JBHSWD010000003">
    <property type="protein sequence ID" value="MFC6593024.1"/>
    <property type="molecule type" value="Genomic_DNA"/>
</dbReference>
<feature type="domain" description="DSBA-like thioredoxin" evidence="1">
    <location>
        <begin position="3"/>
        <end position="161"/>
    </location>
</feature>
<reference evidence="3" key="1">
    <citation type="journal article" date="2019" name="Int. J. Syst. Evol. Microbiol.">
        <title>The Global Catalogue of Microorganisms (GCM) 10K type strain sequencing project: providing services to taxonomists for standard genome sequencing and annotation.</title>
        <authorList>
            <consortium name="The Broad Institute Genomics Platform"/>
            <consortium name="The Broad Institute Genome Sequencing Center for Infectious Disease"/>
            <person name="Wu L."/>
            <person name="Ma J."/>
        </authorList>
    </citation>
    <scope>NUCLEOTIDE SEQUENCE [LARGE SCALE GENOMIC DNA]</scope>
    <source>
        <strain evidence="3">CGMCC 1.15772</strain>
    </source>
</reference>